<reference evidence="4 5" key="1">
    <citation type="submission" date="2018-10" db="EMBL/GenBank/DDBJ databases">
        <title>Kocuria sp. M5W7-7, whole genome shotgun sequence.</title>
        <authorList>
            <person name="Tuo L."/>
        </authorList>
    </citation>
    <scope>NUCLEOTIDE SEQUENCE [LARGE SCALE GENOMIC DNA]</scope>
    <source>
        <strain evidence="4 5">M5W7-7</strain>
    </source>
</reference>
<dbReference type="CDD" id="cd11614">
    <property type="entry name" value="SAF_CpaB_FlgA_like"/>
    <property type="match status" value="1"/>
</dbReference>
<proteinExistence type="predicted"/>
<feature type="compositionally biased region" description="Polar residues" evidence="1">
    <location>
        <begin position="1"/>
        <end position="10"/>
    </location>
</feature>
<accession>A0A3N3ZNW8</accession>
<dbReference type="OrthoDB" id="5192391at2"/>
<feature type="transmembrane region" description="Helical" evidence="2">
    <location>
        <begin position="36"/>
        <end position="56"/>
    </location>
</feature>
<dbReference type="SMART" id="SM00858">
    <property type="entry name" value="SAF"/>
    <property type="match status" value="1"/>
</dbReference>
<evidence type="ECO:0000259" key="3">
    <source>
        <dbReference type="SMART" id="SM00858"/>
    </source>
</evidence>
<gene>
    <name evidence="4" type="ORF">EDL96_09030</name>
</gene>
<organism evidence="4 5">
    <name type="scientific">Kocuria soli</name>
    <dbReference type="NCBI Taxonomy" id="2485125"/>
    <lineage>
        <taxon>Bacteria</taxon>
        <taxon>Bacillati</taxon>
        <taxon>Actinomycetota</taxon>
        <taxon>Actinomycetes</taxon>
        <taxon>Micrococcales</taxon>
        <taxon>Micrococcaceae</taxon>
        <taxon>Kocuria</taxon>
    </lineage>
</organism>
<keyword evidence="2" id="KW-0812">Transmembrane</keyword>
<feature type="region of interest" description="Disordered" evidence="1">
    <location>
        <begin position="1"/>
        <end position="28"/>
    </location>
</feature>
<protein>
    <recommendedName>
        <fullName evidence="3">SAF domain-containing protein</fullName>
    </recommendedName>
</protein>
<evidence type="ECO:0000256" key="1">
    <source>
        <dbReference type="SAM" id="MobiDB-lite"/>
    </source>
</evidence>
<sequence length="228" mass="23260">MPSGSNSRTGVSAAAHAGEPSSSGRFRKPGWKEPRLLIGLGLVLASVAGTTATLALTSVTQPHVVATRDLEVGTKVTADDFRTVDVRLEGVEGSYLQDVDALEEGTVVLASVPSGQLVPSAALGAAEDLDRRPMGIPLTAALPSGTGAGDTVDLWVSERENTGRGWGEAEQVLEGAELASVDEATGTLGAGQQLTAQVLVEEGDVSDVVDALASESRITLVPHIGGGR</sequence>
<dbReference type="Proteomes" id="UP000270616">
    <property type="component" value="Unassembled WGS sequence"/>
</dbReference>
<keyword evidence="2" id="KW-1133">Transmembrane helix</keyword>
<keyword evidence="2" id="KW-0472">Membrane</keyword>
<evidence type="ECO:0000256" key="2">
    <source>
        <dbReference type="SAM" id="Phobius"/>
    </source>
</evidence>
<keyword evidence="5" id="KW-1185">Reference proteome</keyword>
<feature type="domain" description="SAF" evidence="3">
    <location>
        <begin position="61"/>
        <end position="124"/>
    </location>
</feature>
<dbReference type="EMBL" id="RKMF01000011">
    <property type="protein sequence ID" value="ROZ62612.1"/>
    <property type="molecule type" value="Genomic_DNA"/>
</dbReference>
<comment type="caution">
    <text evidence="4">The sequence shown here is derived from an EMBL/GenBank/DDBJ whole genome shotgun (WGS) entry which is preliminary data.</text>
</comment>
<evidence type="ECO:0000313" key="4">
    <source>
        <dbReference type="EMBL" id="ROZ62612.1"/>
    </source>
</evidence>
<dbReference type="RefSeq" id="WP_123825472.1">
    <property type="nucleotide sequence ID" value="NZ_RKMF01000011.1"/>
</dbReference>
<name>A0A3N3ZNW8_9MICC</name>
<dbReference type="InterPro" id="IPR013974">
    <property type="entry name" value="SAF"/>
</dbReference>
<dbReference type="AlphaFoldDB" id="A0A3N3ZNW8"/>
<evidence type="ECO:0000313" key="5">
    <source>
        <dbReference type="Proteomes" id="UP000270616"/>
    </source>
</evidence>